<evidence type="ECO:0000313" key="2">
    <source>
        <dbReference type="EMBL" id="MVT41935.1"/>
    </source>
</evidence>
<gene>
    <name evidence="2" type="ORF">GO495_15195</name>
</gene>
<feature type="chain" id="PRO_5027113887" description="Carboxypeptidase regulatory-like domain-containing protein" evidence="1">
    <location>
        <begin position="26"/>
        <end position="860"/>
    </location>
</feature>
<evidence type="ECO:0008006" key="4">
    <source>
        <dbReference type="Google" id="ProtNLM"/>
    </source>
</evidence>
<proteinExistence type="predicted"/>
<protein>
    <recommendedName>
        <fullName evidence="4">Carboxypeptidase regulatory-like domain-containing protein</fullName>
    </recommendedName>
</protein>
<reference evidence="2 3" key="1">
    <citation type="submission" date="2019-12" db="EMBL/GenBank/DDBJ databases">
        <title>The draft genomic sequence of strain Chitinophaga oryziterrae JCM 16595.</title>
        <authorList>
            <person name="Zhang X."/>
        </authorList>
    </citation>
    <scope>NUCLEOTIDE SEQUENCE [LARGE SCALE GENOMIC DNA]</scope>
    <source>
        <strain evidence="2 3">JCM 16595</strain>
    </source>
</reference>
<keyword evidence="1" id="KW-0732">Signal</keyword>
<accession>A0A6N8J9H4</accession>
<dbReference type="SUPFAM" id="SSF49478">
    <property type="entry name" value="Cna protein B-type domain"/>
    <property type="match status" value="1"/>
</dbReference>
<keyword evidence="3" id="KW-1185">Reference proteome</keyword>
<dbReference type="EMBL" id="WRXO01000004">
    <property type="protein sequence ID" value="MVT41935.1"/>
    <property type="molecule type" value="Genomic_DNA"/>
</dbReference>
<evidence type="ECO:0000256" key="1">
    <source>
        <dbReference type="SAM" id="SignalP"/>
    </source>
</evidence>
<sequence length="860" mass="97097">MPSIPRYPVPLLLLFLFFCSTQAYAREEPQYDEILVPLMVQNIGSTEIPSIICKDSIYLSISDLFNFLKVRNSFSPRQDSLTGFFITPQAVFLIDKVNNRIQYQGKSFTLPSGGLFHTPTGLFLQSDYFEKIFGLLCVFNFRDLSVTLSTNIELPAIREMRQETMRLNINYLKGEIKADTTIARNYPLVHIGMADWSVIATQRLPGTSDTRLNLTLGGIIAGGETNISLNYNNFSQAHQETSHHAVVNKSFDEKQQYYRWRYANNDHQALRQIIAGKIFVQSTASVYAPVVGLQFTNAPTTSRRSFGTYTLSNYTEPGWIVELYVNNSLVDYTKADASGFFTFQVPMVYGNTLVKLRFYGPWGEERSREESINIPFNFLPRHEFEYTASAGIVEDGHNSGFSRIQLNYGASPKITVGGGMEYLSTVTSGKNMPFLNTSVRIMPSILLSGDYTCNVKARGILSYRAPSNLEVELNYTRYKRGQTAISYNYLEERKLSISRPFNSRHFSAFSRLMLNQVLLPDTKYTTAEWLLSGSILGIGTGLTTYAIFTEQAPLYAYSNLSLSFRLPAKMMSTSQLQYEYNNHKPISMRCELSKQVFHHGYVNISYEQNFKSRITNIGIGFRYDLPFTQTGLSSWHNNNMTTLVESLRGSLIYDNKTKFLDANNRISTGTGGIILLPYLDLNCNGQREAGEPRVAGLKANISNGRIQYSDRDTLVRITDIEPYTNYHIELDPNSFDNIAWQIKKKSLNVAIDPNRLKLIEVPVAVLGEVSGKVYLNREGQGRIIVGIYNSDSILVAHILTEPDGYFNFMGLTPGSYTVRLDSSQLLRLRLSASTTVIPFHIICSNDGDMVDGLDFQLFVP</sequence>
<dbReference type="AlphaFoldDB" id="A0A6N8J9H4"/>
<feature type="signal peptide" evidence="1">
    <location>
        <begin position="1"/>
        <end position="25"/>
    </location>
</feature>
<dbReference type="Proteomes" id="UP000468388">
    <property type="component" value="Unassembled WGS sequence"/>
</dbReference>
<organism evidence="2 3">
    <name type="scientific">Chitinophaga oryziterrae</name>
    <dbReference type="NCBI Taxonomy" id="1031224"/>
    <lineage>
        <taxon>Bacteria</taxon>
        <taxon>Pseudomonadati</taxon>
        <taxon>Bacteroidota</taxon>
        <taxon>Chitinophagia</taxon>
        <taxon>Chitinophagales</taxon>
        <taxon>Chitinophagaceae</taxon>
        <taxon>Chitinophaga</taxon>
    </lineage>
</organism>
<name>A0A6N8J9H4_9BACT</name>
<evidence type="ECO:0000313" key="3">
    <source>
        <dbReference type="Proteomes" id="UP000468388"/>
    </source>
</evidence>
<comment type="caution">
    <text evidence="2">The sequence shown here is derived from an EMBL/GenBank/DDBJ whole genome shotgun (WGS) entry which is preliminary data.</text>
</comment>